<dbReference type="GO" id="GO:0042054">
    <property type="term" value="F:histone methyltransferase activity"/>
    <property type="evidence" value="ECO:0007669"/>
    <property type="project" value="TreeGrafter"/>
</dbReference>
<dbReference type="PANTHER" id="PTHR45660:SF3">
    <property type="entry name" value="HISTONE-LYSINE N-METHYLTRANSFERASE FAMILY MEMBER SUVH9"/>
    <property type="match status" value="1"/>
</dbReference>
<evidence type="ECO:0000313" key="2">
    <source>
        <dbReference type="EMBL" id="KAL0376845.1"/>
    </source>
</evidence>
<reference evidence="2" key="1">
    <citation type="submission" date="2020-06" db="EMBL/GenBank/DDBJ databases">
        <authorList>
            <person name="Li T."/>
            <person name="Hu X."/>
            <person name="Zhang T."/>
            <person name="Song X."/>
            <person name="Zhang H."/>
            <person name="Dai N."/>
            <person name="Sheng W."/>
            <person name="Hou X."/>
            <person name="Wei L."/>
        </authorList>
    </citation>
    <scope>NUCLEOTIDE SEQUENCE</scope>
    <source>
        <strain evidence="2">KEN8</strain>
        <tissue evidence="2">Leaf</tissue>
    </source>
</reference>
<name>A0AAW2R9L0_9LAMI</name>
<dbReference type="EMBL" id="JACGWM010000004">
    <property type="protein sequence ID" value="KAL0376845.1"/>
    <property type="molecule type" value="Genomic_DNA"/>
</dbReference>
<reference evidence="2" key="2">
    <citation type="journal article" date="2024" name="Plant">
        <title>Genomic evolution and insights into agronomic trait innovations of Sesamum species.</title>
        <authorList>
            <person name="Miao H."/>
            <person name="Wang L."/>
            <person name="Qu L."/>
            <person name="Liu H."/>
            <person name="Sun Y."/>
            <person name="Le M."/>
            <person name="Wang Q."/>
            <person name="Wei S."/>
            <person name="Zheng Y."/>
            <person name="Lin W."/>
            <person name="Duan Y."/>
            <person name="Cao H."/>
            <person name="Xiong S."/>
            <person name="Wang X."/>
            <person name="Wei L."/>
            <person name="Li C."/>
            <person name="Ma Q."/>
            <person name="Ju M."/>
            <person name="Zhao R."/>
            <person name="Li G."/>
            <person name="Mu C."/>
            <person name="Tian Q."/>
            <person name="Mei H."/>
            <person name="Zhang T."/>
            <person name="Gao T."/>
            <person name="Zhang H."/>
        </authorList>
    </citation>
    <scope>NUCLEOTIDE SEQUENCE</scope>
    <source>
        <strain evidence="2">KEN8</strain>
    </source>
</reference>
<accession>A0AAW2R9L0</accession>
<feature type="region of interest" description="Disordered" evidence="1">
    <location>
        <begin position="1"/>
        <end position="47"/>
    </location>
</feature>
<organism evidence="2">
    <name type="scientific">Sesamum calycinum</name>
    <dbReference type="NCBI Taxonomy" id="2727403"/>
    <lineage>
        <taxon>Eukaryota</taxon>
        <taxon>Viridiplantae</taxon>
        <taxon>Streptophyta</taxon>
        <taxon>Embryophyta</taxon>
        <taxon>Tracheophyta</taxon>
        <taxon>Spermatophyta</taxon>
        <taxon>Magnoliopsida</taxon>
        <taxon>eudicotyledons</taxon>
        <taxon>Gunneridae</taxon>
        <taxon>Pentapetalae</taxon>
        <taxon>asterids</taxon>
        <taxon>lamiids</taxon>
        <taxon>Lamiales</taxon>
        <taxon>Pedaliaceae</taxon>
        <taxon>Sesamum</taxon>
    </lineage>
</organism>
<dbReference type="AlphaFoldDB" id="A0AAW2R9L0"/>
<proteinExistence type="predicted"/>
<dbReference type="InterPro" id="IPR051357">
    <property type="entry name" value="H3K9_HMTase_SUVAR3-9"/>
</dbReference>
<sequence length="255" mass="28682">MSRTTRTSTLLVPKIEPKLEPLDEPLPSPPAFNLSTPSPSPSPCPSSADVYSEFNRLSELFRSTLAQGLQGNGDMPFLPDSDPDSQALVPVENPEAHLSNVVLTPRGSRKYQARSSELVRVMDLKPEDKRYFRDLIRKTRMLFDSLRVYAIAVDEKHKDLMVPHRRPRADLKAAAVMREHGLWLNRDKRVVGDIPGVSIGDVFFLGWNCVSLDCTGSRRPGLIMSHLARAQMGSQLRRALLFLEVTRMMRMQGMS</sequence>
<comment type="caution">
    <text evidence="2">The sequence shown here is derived from an EMBL/GenBank/DDBJ whole genome shotgun (WGS) entry which is preliminary data.</text>
</comment>
<dbReference type="PANTHER" id="PTHR45660">
    <property type="entry name" value="HISTONE-LYSINE N-METHYLTRANSFERASE SETMAR"/>
    <property type="match status" value="1"/>
</dbReference>
<protein>
    <submittedName>
        <fullName evidence="2">Histone-lysine N-methyltransferase family member SUVH9</fullName>
    </submittedName>
</protein>
<dbReference type="GO" id="GO:0003690">
    <property type="term" value="F:double-stranded DNA binding"/>
    <property type="evidence" value="ECO:0007669"/>
    <property type="project" value="TreeGrafter"/>
</dbReference>
<feature type="compositionally biased region" description="Polar residues" evidence="1">
    <location>
        <begin position="1"/>
        <end position="10"/>
    </location>
</feature>
<evidence type="ECO:0000256" key="1">
    <source>
        <dbReference type="SAM" id="MobiDB-lite"/>
    </source>
</evidence>
<gene>
    <name evidence="2" type="ORF">Scaly_0802100</name>
</gene>